<dbReference type="RefSeq" id="WP_180544925.1">
    <property type="nucleotide sequence ID" value="NZ_JACCJZ010000015.1"/>
</dbReference>
<evidence type="ECO:0000256" key="1">
    <source>
        <dbReference type="ARBA" id="ARBA00004370"/>
    </source>
</evidence>
<evidence type="ECO:0000256" key="4">
    <source>
        <dbReference type="ARBA" id="ARBA00023136"/>
    </source>
</evidence>
<reference evidence="6 7" key="1">
    <citation type="submission" date="2020-07" db="EMBL/GenBank/DDBJ databases">
        <title>isolation of Luteimonas sp. SJ-16.</title>
        <authorList>
            <person name="Huang X.-X."/>
            <person name="Xu L."/>
            <person name="Sun J.-Q."/>
        </authorList>
    </citation>
    <scope>NUCLEOTIDE SEQUENCE [LARGE SCALE GENOMIC DNA]</scope>
    <source>
        <strain evidence="6 7">SJ-16</strain>
    </source>
</reference>
<keyword evidence="4 5" id="KW-0472">Membrane</keyword>
<dbReference type="SUPFAM" id="SSF161084">
    <property type="entry name" value="MAPEG domain-like"/>
    <property type="match status" value="1"/>
</dbReference>
<sequence>MTPRISLLIASLHVLLYLVLTTRVVVHRRAHKVGVGTGGDAVLVRKVRVHGNFGEYVPLALVMLALLELAAVSTRLLWVFGVALLLARVLHAIGLGGSAGYSFGRFSGALLTFLTLAAMAGVGMWRFVAGAILVP</sequence>
<keyword evidence="7" id="KW-1185">Reference proteome</keyword>
<gene>
    <name evidence="6" type="ORF">H0E82_07900</name>
</gene>
<protein>
    <submittedName>
        <fullName evidence="6">MAPEG family protein</fullName>
    </submittedName>
</protein>
<keyword evidence="2 5" id="KW-0812">Transmembrane</keyword>
<keyword evidence="3 5" id="KW-1133">Transmembrane helix</keyword>
<dbReference type="InterPro" id="IPR001129">
    <property type="entry name" value="Membr-assoc_MAPEG"/>
</dbReference>
<evidence type="ECO:0000256" key="2">
    <source>
        <dbReference type="ARBA" id="ARBA00022692"/>
    </source>
</evidence>
<feature type="transmembrane region" description="Helical" evidence="5">
    <location>
        <begin position="53"/>
        <end position="71"/>
    </location>
</feature>
<dbReference type="InterPro" id="IPR023352">
    <property type="entry name" value="MAPEG-like_dom_sf"/>
</dbReference>
<accession>A0A7Z0TY93</accession>
<dbReference type="GO" id="GO:0016020">
    <property type="term" value="C:membrane"/>
    <property type="evidence" value="ECO:0007669"/>
    <property type="project" value="UniProtKB-SubCell"/>
</dbReference>
<dbReference type="Pfam" id="PF01124">
    <property type="entry name" value="MAPEG"/>
    <property type="match status" value="1"/>
</dbReference>
<dbReference type="PANTHER" id="PTHR35814">
    <property type="match status" value="1"/>
</dbReference>
<evidence type="ECO:0000256" key="5">
    <source>
        <dbReference type="SAM" id="Phobius"/>
    </source>
</evidence>
<proteinExistence type="predicted"/>
<feature type="transmembrane region" description="Helical" evidence="5">
    <location>
        <begin position="77"/>
        <end position="97"/>
    </location>
</feature>
<dbReference type="PANTHER" id="PTHR35814:SF1">
    <property type="entry name" value="GLUTATHIONE S-TRANSFERASE-RELATED"/>
    <property type="match status" value="1"/>
</dbReference>
<evidence type="ECO:0000313" key="6">
    <source>
        <dbReference type="EMBL" id="NYZ62690.1"/>
    </source>
</evidence>
<comment type="subcellular location">
    <subcellularLocation>
        <location evidence="1">Membrane</location>
    </subcellularLocation>
</comment>
<dbReference type="EMBL" id="JACCJZ010000015">
    <property type="protein sequence ID" value="NYZ62690.1"/>
    <property type="molecule type" value="Genomic_DNA"/>
</dbReference>
<organism evidence="6 7">
    <name type="scientific">Luteimonas deserti</name>
    <dbReference type="NCBI Taxonomy" id="2752306"/>
    <lineage>
        <taxon>Bacteria</taxon>
        <taxon>Pseudomonadati</taxon>
        <taxon>Pseudomonadota</taxon>
        <taxon>Gammaproteobacteria</taxon>
        <taxon>Lysobacterales</taxon>
        <taxon>Lysobacteraceae</taxon>
        <taxon>Luteimonas</taxon>
    </lineage>
</organism>
<dbReference type="Gene3D" id="1.20.120.550">
    <property type="entry name" value="Membrane associated eicosanoid/glutathione metabolism-like domain"/>
    <property type="match status" value="1"/>
</dbReference>
<feature type="transmembrane region" description="Helical" evidence="5">
    <location>
        <begin position="6"/>
        <end position="26"/>
    </location>
</feature>
<dbReference type="Proteomes" id="UP000589896">
    <property type="component" value="Unassembled WGS sequence"/>
</dbReference>
<name>A0A7Z0TY93_9GAMM</name>
<evidence type="ECO:0000313" key="7">
    <source>
        <dbReference type="Proteomes" id="UP000589896"/>
    </source>
</evidence>
<feature type="transmembrane region" description="Helical" evidence="5">
    <location>
        <begin position="109"/>
        <end position="134"/>
    </location>
</feature>
<evidence type="ECO:0000256" key="3">
    <source>
        <dbReference type="ARBA" id="ARBA00022989"/>
    </source>
</evidence>
<comment type="caution">
    <text evidence="6">The sequence shown here is derived from an EMBL/GenBank/DDBJ whole genome shotgun (WGS) entry which is preliminary data.</text>
</comment>
<dbReference type="AlphaFoldDB" id="A0A7Z0TY93"/>